<keyword evidence="3" id="KW-1185">Reference proteome</keyword>
<feature type="compositionally biased region" description="Low complexity" evidence="1">
    <location>
        <begin position="457"/>
        <end position="472"/>
    </location>
</feature>
<evidence type="ECO:0000313" key="2">
    <source>
        <dbReference type="EMBL" id="KAK7059912.1"/>
    </source>
</evidence>
<feature type="region of interest" description="Disordered" evidence="1">
    <location>
        <begin position="1"/>
        <end position="37"/>
    </location>
</feature>
<feature type="region of interest" description="Disordered" evidence="1">
    <location>
        <begin position="289"/>
        <end position="341"/>
    </location>
</feature>
<feature type="region of interest" description="Disordered" evidence="1">
    <location>
        <begin position="544"/>
        <end position="756"/>
    </location>
</feature>
<feature type="compositionally biased region" description="Low complexity" evidence="1">
    <location>
        <begin position="696"/>
        <end position="715"/>
    </location>
</feature>
<feature type="compositionally biased region" description="Polar residues" evidence="1">
    <location>
        <begin position="1"/>
        <end position="23"/>
    </location>
</feature>
<comment type="caution">
    <text evidence="2">The sequence shown here is derived from an EMBL/GenBank/DDBJ whole genome shotgun (WGS) entry which is preliminary data.</text>
</comment>
<evidence type="ECO:0000313" key="3">
    <source>
        <dbReference type="Proteomes" id="UP001362999"/>
    </source>
</evidence>
<feature type="compositionally biased region" description="Low complexity" evidence="1">
    <location>
        <begin position="389"/>
        <end position="398"/>
    </location>
</feature>
<gene>
    <name evidence="2" type="ORF">R3P38DRAFT_2598157</name>
</gene>
<reference evidence="2 3" key="1">
    <citation type="journal article" date="2024" name="J Genomics">
        <title>Draft genome sequencing and assembly of Favolaschia claudopus CIRM-BRFM 2984 isolated from oak limbs.</title>
        <authorList>
            <person name="Navarro D."/>
            <person name="Drula E."/>
            <person name="Chaduli D."/>
            <person name="Cazenave R."/>
            <person name="Ahrendt S."/>
            <person name="Wang J."/>
            <person name="Lipzen A."/>
            <person name="Daum C."/>
            <person name="Barry K."/>
            <person name="Grigoriev I.V."/>
            <person name="Favel A."/>
            <person name="Rosso M.N."/>
            <person name="Martin F."/>
        </authorList>
    </citation>
    <scope>NUCLEOTIDE SEQUENCE [LARGE SCALE GENOMIC DNA]</scope>
    <source>
        <strain evidence="2 3">CIRM-BRFM 2984</strain>
    </source>
</reference>
<feature type="compositionally biased region" description="Basic and acidic residues" evidence="1">
    <location>
        <begin position="475"/>
        <end position="485"/>
    </location>
</feature>
<organism evidence="2 3">
    <name type="scientific">Favolaschia claudopus</name>
    <dbReference type="NCBI Taxonomy" id="2862362"/>
    <lineage>
        <taxon>Eukaryota</taxon>
        <taxon>Fungi</taxon>
        <taxon>Dikarya</taxon>
        <taxon>Basidiomycota</taxon>
        <taxon>Agaricomycotina</taxon>
        <taxon>Agaricomycetes</taxon>
        <taxon>Agaricomycetidae</taxon>
        <taxon>Agaricales</taxon>
        <taxon>Marasmiineae</taxon>
        <taxon>Mycenaceae</taxon>
        <taxon>Favolaschia</taxon>
    </lineage>
</organism>
<feature type="region of interest" description="Disordered" evidence="1">
    <location>
        <begin position="135"/>
        <end position="189"/>
    </location>
</feature>
<feature type="compositionally biased region" description="Polar residues" evidence="1">
    <location>
        <begin position="171"/>
        <end position="181"/>
    </location>
</feature>
<accession>A0AAW0E8M4</accession>
<feature type="compositionally biased region" description="Pro residues" evidence="1">
    <location>
        <begin position="580"/>
        <end position="605"/>
    </location>
</feature>
<feature type="compositionally biased region" description="Polar residues" evidence="1">
    <location>
        <begin position="420"/>
        <end position="433"/>
    </location>
</feature>
<feature type="compositionally biased region" description="Polar residues" evidence="1">
    <location>
        <begin position="137"/>
        <end position="160"/>
    </location>
</feature>
<proteinExistence type="predicted"/>
<dbReference type="AlphaFoldDB" id="A0AAW0E8M4"/>
<evidence type="ECO:0008006" key="4">
    <source>
        <dbReference type="Google" id="ProtNLM"/>
    </source>
</evidence>
<feature type="compositionally biased region" description="Pro residues" evidence="1">
    <location>
        <begin position="630"/>
        <end position="649"/>
    </location>
</feature>
<name>A0AAW0E8M4_9AGAR</name>
<dbReference type="Proteomes" id="UP001362999">
    <property type="component" value="Unassembled WGS sequence"/>
</dbReference>
<sequence length="872" mass="94394">MSPSLTAVSPSNSALSIPENLTPQIPGASPQHSHHSVTQNNSCWPATLFNSCRQHVCSAYLSRLTSLFSRAPAKVDAEPPSMFSMPQSQNRAVAPSKSTHNNMQPSRGFGVRIFKGPTLSSFPYTAMAKFDVGYRPTASNDPRQNSQSWQVTRTESSRQPLANIREPPQPSNRYGSFTENRLQGRVDTPHPSNYADFIYERSDIYSENDTASTFTPSSTFSPALSRDTGLTSVPSEVPFPTSATPSPPRNAFPLHIPALAQAAQSTIRGLFTQFTLPFLNSSDPDLVPATPVARTSELPTSSPPRFLPPEASNNPYPLSESPQPMPGTGYFPPPPSESDVGEAQRLAERNAAQYNAASSAYYQEGFRTVGSNAPRGREVSPERAAQLGSSARSMASSSFQGVMMNGEQAQGGGVQHVVYETSSIVTNPPSMNGQPIAPPLQPQQRVSPPSRMARAPSEASSVTESDSSSITAVEPEARFPSRGDARGPTVRSVPVSQLIELDSPAPMARQGSQRGRAMSDLGRYDELRGLDMRQREAYYSAFAAGAQQVPAVVRSDSGDSRASVNVVPERARRSSGNLGPPLPAFHPRRSPPQAPSRPASTPPLPRIDTSVVVGQGQAPPPRRESVVMQVPPPTMSPPQMVPPPPPQQFAPPIATAASRSRTPMAGPRVLPAEPQRRRSDGDQPIGLLKRTSAIFHRSSSPDHSNNNHNTNGNRSPPRETVAARPTRPGALPLEPQRRRSDVSVVPPRLDTNVPAPPQQPVVVTIVAPPGRNVRWNDNLICPSPIWASQRRKGWYNRRGDQLWTNDGAYKPPPQGQEYPPDLRDYPPAGSGWMNEDGVRIDMGHRLIPKVPLRSALKRTPSARGPVVQVETR</sequence>
<feature type="region of interest" description="Disordered" evidence="1">
    <location>
        <begin position="368"/>
        <end position="520"/>
    </location>
</feature>
<evidence type="ECO:0000256" key="1">
    <source>
        <dbReference type="SAM" id="MobiDB-lite"/>
    </source>
</evidence>
<dbReference type="EMBL" id="JAWWNJ010000003">
    <property type="protein sequence ID" value="KAK7059912.1"/>
    <property type="molecule type" value="Genomic_DNA"/>
</dbReference>
<protein>
    <recommendedName>
        <fullName evidence="4">Proteophosphoglycan ppg4</fullName>
    </recommendedName>
</protein>